<evidence type="ECO:0000256" key="5">
    <source>
        <dbReference type="ARBA" id="ARBA00022777"/>
    </source>
</evidence>
<sequence>MTAAHSPTARPGTERSPLRQALLVLLIGVLAVAVLALAGWLLLGDFFGDVLAWAGLALALALAVALAVATHARRTAAALRADIAERERRAAHFADETVPALAARLRTGTSAATALATAETPADAPHQRVLKVLAEEMGRSETSKAAAMAACANAAGRMQALATSMLADLREMEHRHTDETVLGDLLHLDHRTAQAGRLADSIAVLTGARSGRRWAKPIVMESILRGAMGRIGGYQRVRLHSTSQLFVAGHAAEGVMHALAELLDNAANFSPPSAEVHVYVEEVPAGAIITVEDSGLVMSEVALRRAERAVSAAPLDLTTLSGTRLGLAVVGALARKHGMSVSFRPSARGGTGALMMIPQELISRPKQEETPAPADGRAPRTERPALREVTATPEHAPAPAPESAPRTTTAPATPAASEDLTEYGESGLPKRRRGRTLAAAHADHDPPTRKLRPRANHSPAETAARFGTFRRAVRGEQDAAPGRDAPEADTPTSQPEDENS</sequence>
<organism evidence="9 10">
    <name type="scientific">Streptomyces carpaticus</name>
    <dbReference type="NCBI Taxonomy" id="285558"/>
    <lineage>
        <taxon>Bacteria</taxon>
        <taxon>Bacillati</taxon>
        <taxon>Actinomycetota</taxon>
        <taxon>Actinomycetes</taxon>
        <taxon>Kitasatosporales</taxon>
        <taxon>Streptomycetaceae</taxon>
        <taxon>Streptomyces</taxon>
    </lineage>
</organism>
<dbReference type="PANTHER" id="PTHR45436:SF5">
    <property type="entry name" value="SENSOR HISTIDINE KINASE TRCS"/>
    <property type="match status" value="1"/>
</dbReference>
<evidence type="ECO:0000313" key="10">
    <source>
        <dbReference type="Proteomes" id="UP001577267"/>
    </source>
</evidence>
<keyword evidence="7" id="KW-1133">Transmembrane helix</keyword>
<feature type="transmembrane region" description="Helical" evidence="7">
    <location>
        <begin position="50"/>
        <end position="70"/>
    </location>
</feature>
<evidence type="ECO:0000259" key="8">
    <source>
        <dbReference type="SMART" id="SM00387"/>
    </source>
</evidence>
<dbReference type="GO" id="GO:0005524">
    <property type="term" value="F:ATP binding"/>
    <property type="evidence" value="ECO:0007669"/>
    <property type="project" value="UniProtKB-KW"/>
</dbReference>
<evidence type="ECO:0000256" key="7">
    <source>
        <dbReference type="SAM" id="Phobius"/>
    </source>
</evidence>
<keyword evidence="9" id="KW-0547">Nucleotide-binding</keyword>
<comment type="catalytic activity">
    <reaction evidence="1">
        <text>ATP + protein L-histidine = ADP + protein N-phospho-L-histidine.</text>
        <dbReference type="EC" id="2.7.13.3"/>
    </reaction>
</comment>
<name>A0ABV4ZKD9_9ACTN</name>
<comment type="caution">
    <text evidence="9">The sequence shown here is derived from an EMBL/GenBank/DDBJ whole genome shotgun (WGS) entry which is preliminary data.</text>
</comment>
<keyword evidence="10" id="KW-1185">Reference proteome</keyword>
<dbReference type="RefSeq" id="WP_375062604.1">
    <property type="nucleotide sequence ID" value="NZ_JBHGBT010000007.1"/>
</dbReference>
<feature type="compositionally biased region" description="Low complexity" evidence="6">
    <location>
        <begin position="403"/>
        <end position="416"/>
    </location>
</feature>
<evidence type="ECO:0000256" key="6">
    <source>
        <dbReference type="SAM" id="MobiDB-lite"/>
    </source>
</evidence>
<dbReference type="EC" id="2.7.13.3" evidence="2"/>
<keyword evidence="7" id="KW-0472">Membrane</keyword>
<dbReference type="SUPFAM" id="SSF55874">
    <property type="entry name" value="ATPase domain of HSP90 chaperone/DNA topoisomerase II/histidine kinase"/>
    <property type="match status" value="1"/>
</dbReference>
<keyword evidence="4" id="KW-0808">Transferase</keyword>
<evidence type="ECO:0000256" key="3">
    <source>
        <dbReference type="ARBA" id="ARBA00022553"/>
    </source>
</evidence>
<dbReference type="Gene3D" id="3.30.565.10">
    <property type="entry name" value="Histidine kinase-like ATPase, C-terminal domain"/>
    <property type="match status" value="1"/>
</dbReference>
<dbReference type="InterPro" id="IPR050428">
    <property type="entry name" value="TCS_sensor_his_kinase"/>
</dbReference>
<dbReference type="SMART" id="SM00387">
    <property type="entry name" value="HATPase_c"/>
    <property type="match status" value="1"/>
</dbReference>
<dbReference type="Pfam" id="PF02518">
    <property type="entry name" value="HATPase_c"/>
    <property type="match status" value="1"/>
</dbReference>
<dbReference type="InterPro" id="IPR003594">
    <property type="entry name" value="HATPase_dom"/>
</dbReference>
<feature type="transmembrane region" description="Helical" evidence="7">
    <location>
        <begin position="21"/>
        <end position="44"/>
    </location>
</feature>
<evidence type="ECO:0000256" key="4">
    <source>
        <dbReference type="ARBA" id="ARBA00022679"/>
    </source>
</evidence>
<keyword evidence="5" id="KW-0418">Kinase</keyword>
<evidence type="ECO:0000256" key="2">
    <source>
        <dbReference type="ARBA" id="ARBA00012438"/>
    </source>
</evidence>
<evidence type="ECO:0000256" key="1">
    <source>
        <dbReference type="ARBA" id="ARBA00000085"/>
    </source>
</evidence>
<evidence type="ECO:0000313" key="9">
    <source>
        <dbReference type="EMBL" id="MFB4194598.1"/>
    </source>
</evidence>
<feature type="domain" description="Histidine kinase/HSP90-like ATPase" evidence="8">
    <location>
        <begin position="250"/>
        <end position="361"/>
    </location>
</feature>
<gene>
    <name evidence="9" type="ORF">ACE11A_09575</name>
</gene>
<keyword evidence="9" id="KW-0067">ATP-binding</keyword>
<dbReference type="EMBL" id="JBHGBT010000007">
    <property type="protein sequence ID" value="MFB4194598.1"/>
    <property type="molecule type" value="Genomic_DNA"/>
</dbReference>
<proteinExistence type="predicted"/>
<accession>A0ABV4ZKD9</accession>
<dbReference type="Proteomes" id="UP001577267">
    <property type="component" value="Unassembled WGS sequence"/>
</dbReference>
<keyword evidence="3" id="KW-0597">Phosphoprotein</keyword>
<reference evidence="9 10" key="1">
    <citation type="submission" date="2024-09" db="EMBL/GenBank/DDBJ databases">
        <title>Draft genome sequence of multifaceted antimicrobials producing Streptomyces sp. strain FH1.</title>
        <authorList>
            <person name="Hassan F."/>
            <person name="Ali H."/>
            <person name="Hassan N."/>
            <person name="Nawaz A."/>
        </authorList>
    </citation>
    <scope>NUCLEOTIDE SEQUENCE [LARGE SCALE GENOMIC DNA]</scope>
    <source>
        <strain evidence="9 10">FH1</strain>
    </source>
</reference>
<feature type="compositionally biased region" description="Basic and acidic residues" evidence="6">
    <location>
        <begin position="377"/>
        <end position="386"/>
    </location>
</feature>
<protein>
    <recommendedName>
        <fullName evidence="2">histidine kinase</fullName>
        <ecNumber evidence="2">2.7.13.3</ecNumber>
    </recommendedName>
</protein>
<dbReference type="InterPro" id="IPR036890">
    <property type="entry name" value="HATPase_C_sf"/>
</dbReference>
<keyword evidence="7" id="KW-0812">Transmembrane</keyword>
<feature type="region of interest" description="Disordered" evidence="6">
    <location>
        <begin position="362"/>
        <end position="500"/>
    </location>
</feature>
<dbReference type="PANTHER" id="PTHR45436">
    <property type="entry name" value="SENSOR HISTIDINE KINASE YKOH"/>
    <property type="match status" value="1"/>
</dbReference>